<name>A0ABZ1W039_9ACTN</name>
<sequence length="208" mass="23342">MSSALITVTELSVKPDQVEAAAAAWLAHHAASGFEGRILYRGLEDSTLLELAPLAGYDQIESLRKDWRELWDVVGPMAQSDFSRQMLHFVEAPKPSADPLPNTAYIQMRHVEVPPTAYRAYRAWREETIFDVVRNAPEVDYFEAYHSVLSSEPGVMFVSGFSCEPKDYTAVFTSPRYQEIVRQAGDSYITGGDRGLYTRLYARLTPAA</sequence>
<organism evidence="1 3">
    <name type="scientific">Kitasatospora herbaricolor</name>
    <dbReference type="NCBI Taxonomy" id="68217"/>
    <lineage>
        <taxon>Bacteria</taxon>
        <taxon>Bacillati</taxon>
        <taxon>Actinomycetota</taxon>
        <taxon>Actinomycetes</taxon>
        <taxon>Kitasatosporales</taxon>
        <taxon>Streptomycetaceae</taxon>
        <taxon>Kitasatospora</taxon>
    </lineage>
</organism>
<evidence type="ECO:0000313" key="2">
    <source>
        <dbReference type="EMBL" id="WUS61176.1"/>
    </source>
</evidence>
<evidence type="ECO:0000313" key="3">
    <source>
        <dbReference type="Proteomes" id="UP001432014"/>
    </source>
</evidence>
<dbReference type="EMBL" id="CP108482">
    <property type="protein sequence ID" value="WUS61176.1"/>
    <property type="molecule type" value="Genomic_DNA"/>
</dbReference>
<evidence type="ECO:0000313" key="1">
    <source>
        <dbReference type="EMBL" id="WUS54171.1"/>
    </source>
</evidence>
<evidence type="ECO:0008006" key="4">
    <source>
        <dbReference type="Google" id="ProtNLM"/>
    </source>
</evidence>
<gene>
    <name evidence="1" type="ORF">OG469_00820</name>
    <name evidence="2" type="ORF">OG469_40200</name>
</gene>
<reference evidence="1 3" key="1">
    <citation type="submission" date="2022-10" db="EMBL/GenBank/DDBJ databases">
        <title>The complete genomes of actinobacterial strains from the NBC collection.</title>
        <authorList>
            <person name="Joergensen T.S."/>
            <person name="Alvarez Arevalo M."/>
            <person name="Sterndorff E.B."/>
            <person name="Faurdal D."/>
            <person name="Vuksanovic O."/>
            <person name="Mourched A.-S."/>
            <person name="Charusanti P."/>
            <person name="Shaw S."/>
            <person name="Blin K."/>
            <person name="Weber T."/>
        </authorList>
    </citation>
    <scope>NUCLEOTIDE SEQUENCE [LARGE SCALE GENOMIC DNA]</scope>
    <source>
        <strain evidence="1 3">NBC_01247</strain>
    </source>
</reference>
<proteinExistence type="predicted"/>
<dbReference type="EMBL" id="CP108482">
    <property type="protein sequence ID" value="WUS54171.1"/>
    <property type="molecule type" value="Genomic_DNA"/>
</dbReference>
<protein>
    <recommendedName>
        <fullName evidence="4">EthD domain-containing protein</fullName>
    </recommendedName>
</protein>
<accession>A0ABZ1W039</accession>
<dbReference type="Proteomes" id="UP001432014">
    <property type="component" value="Chromosome"/>
</dbReference>
<dbReference type="RefSeq" id="WP_329492785.1">
    <property type="nucleotide sequence ID" value="NZ_CP108460.1"/>
</dbReference>
<keyword evidence="3" id="KW-1185">Reference proteome</keyword>